<dbReference type="InterPro" id="IPR029068">
    <property type="entry name" value="Glyas_Bleomycin-R_OHBP_Dase"/>
</dbReference>
<comment type="caution">
    <text evidence="2">The sequence shown here is derived from an EMBL/GenBank/DDBJ whole genome shotgun (WGS) entry which is preliminary data.</text>
</comment>
<dbReference type="EMBL" id="BAABLK010000091">
    <property type="protein sequence ID" value="GAA5228918.1"/>
    <property type="molecule type" value="Genomic_DNA"/>
</dbReference>
<dbReference type="PROSITE" id="PS51819">
    <property type="entry name" value="VOC"/>
    <property type="match status" value="1"/>
</dbReference>
<feature type="domain" description="VOC" evidence="1">
    <location>
        <begin position="35"/>
        <end position="148"/>
    </location>
</feature>
<evidence type="ECO:0000313" key="2">
    <source>
        <dbReference type="EMBL" id="GAA5228918.1"/>
    </source>
</evidence>
<dbReference type="SUPFAM" id="SSF54593">
    <property type="entry name" value="Glyoxalase/Bleomycin resistance protein/Dihydroxybiphenyl dioxygenase"/>
    <property type="match status" value="1"/>
</dbReference>
<organism evidence="2 3">
    <name type="scientific">Paeniglutamicibacter antarcticus</name>
    <dbReference type="NCBI Taxonomy" id="494023"/>
    <lineage>
        <taxon>Bacteria</taxon>
        <taxon>Bacillati</taxon>
        <taxon>Actinomycetota</taxon>
        <taxon>Actinomycetes</taxon>
        <taxon>Micrococcales</taxon>
        <taxon>Micrococcaceae</taxon>
        <taxon>Paeniglutamicibacter</taxon>
    </lineage>
</organism>
<dbReference type="InterPro" id="IPR037523">
    <property type="entry name" value="VOC_core"/>
</dbReference>
<accession>A0ABP9TRI2</accession>
<dbReference type="Pfam" id="PF00903">
    <property type="entry name" value="Glyoxalase"/>
    <property type="match status" value="1"/>
</dbReference>
<dbReference type="CDD" id="cd06587">
    <property type="entry name" value="VOC"/>
    <property type="match status" value="1"/>
</dbReference>
<dbReference type="InterPro" id="IPR004360">
    <property type="entry name" value="Glyas_Fos-R_dOase_dom"/>
</dbReference>
<dbReference type="Proteomes" id="UP001501257">
    <property type="component" value="Unassembled WGS sequence"/>
</dbReference>
<proteinExistence type="predicted"/>
<evidence type="ECO:0000259" key="1">
    <source>
        <dbReference type="PROSITE" id="PS51819"/>
    </source>
</evidence>
<protein>
    <recommendedName>
        <fullName evidence="1">VOC domain-containing protein</fullName>
    </recommendedName>
</protein>
<dbReference type="Gene3D" id="3.10.180.10">
    <property type="entry name" value="2,3-Dihydroxybiphenyl 1,2-Dioxygenase, domain 1"/>
    <property type="match status" value="1"/>
</dbReference>
<name>A0ABP9TRI2_9MICC</name>
<keyword evidence="3" id="KW-1185">Reference proteome</keyword>
<gene>
    <name evidence="2" type="ORF">GCM10025778_34570</name>
</gene>
<evidence type="ECO:0000313" key="3">
    <source>
        <dbReference type="Proteomes" id="UP001501257"/>
    </source>
</evidence>
<reference evidence="3" key="1">
    <citation type="journal article" date="2019" name="Int. J. Syst. Evol. Microbiol.">
        <title>The Global Catalogue of Microorganisms (GCM) 10K type strain sequencing project: providing services to taxonomists for standard genome sequencing and annotation.</title>
        <authorList>
            <consortium name="The Broad Institute Genomics Platform"/>
            <consortium name="The Broad Institute Genome Sequencing Center for Infectious Disease"/>
            <person name="Wu L."/>
            <person name="Ma J."/>
        </authorList>
    </citation>
    <scope>NUCLEOTIDE SEQUENCE [LARGE SCALE GENOMIC DNA]</scope>
    <source>
        <strain evidence="3">JCM 18952</strain>
    </source>
</reference>
<sequence length="260" mass="27762">MFGWVARTVEGTSPALRFIVGGSLVPINAEGAVMKILNVALTVHDLAGAVRFYRDVLGMPVDQDTDHAVVSAGSSRLSLTQGDAFNGVHHLAFGILPSEFERAHAWLGARVPLLAKNGQETFAGSGGWDSRSVYFLGPEDIILEFIARDADANLETGDQENPLILSISEIGIAVADVPSAAERLSTELGLPQFFDHDETFAPVGNHDGLLILVRPDRLWFPTDSLRAASGRLAVGIESAIENTQLDLTPAISITTVQGTH</sequence>